<keyword evidence="3" id="KW-1185">Reference proteome</keyword>
<dbReference type="EMBL" id="OZ034814">
    <property type="protein sequence ID" value="CAL1360292.1"/>
    <property type="molecule type" value="Genomic_DNA"/>
</dbReference>
<evidence type="ECO:0000313" key="3">
    <source>
        <dbReference type="Proteomes" id="UP001497516"/>
    </source>
</evidence>
<accession>A0AAV2CV01</accession>
<reference evidence="2 3" key="1">
    <citation type="submission" date="2024-04" db="EMBL/GenBank/DDBJ databases">
        <authorList>
            <person name="Fracassetti M."/>
        </authorList>
    </citation>
    <scope>NUCLEOTIDE SEQUENCE [LARGE SCALE GENOMIC DNA]</scope>
</reference>
<feature type="region of interest" description="Disordered" evidence="1">
    <location>
        <begin position="33"/>
        <end position="75"/>
    </location>
</feature>
<feature type="compositionally biased region" description="Polar residues" evidence="1">
    <location>
        <begin position="38"/>
        <end position="56"/>
    </location>
</feature>
<dbReference type="AlphaFoldDB" id="A0AAV2CV01"/>
<proteinExistence type="predicted"/>
<name>A0AAV2CV01_9ROSI</name>
<organism evidence="2 3">
    <name type="scientific">Linum trigynum</name>
    <dbReference type="NCBI Taxonomy" id="586398"/>
    <lineage>
        <taxon>Eukaryota</taxon>
        <taxon>Viridiplantae</taxon>
        <taxon>Streptophyta</taxon>
        <taxon>Embryophyta</taxon>
        <taxon>Tracheophyta</taxon>
        <taxon>Spermatophyta</taxon>
        <taxon>Magnoliopsida</taxon>
        <taxon>eudicotyledons</taxon>
        <taxon>Gunneridae</taxon>
        <taxon>Pentapetalae</taxon>
        <taxon>rosids</taxon>
        <taxon>fabids</taxon>
        <taxon>Malpighiales</taxon>
        <taxon>Linaceae</taxon>
        <taxon>Linum</taxon>
    </lineage>
</organism>
<evidence type="ECO:0000313" key="2">
    <source>
        <dbReference type="EMBL" id="CAL1360292.1"/>
    </source>
</evidence>
<sequence length="75" mass="7799">MRQNNRGVGVTPGAPLAAAGGFHCHQYQQRLVGDDLISPSSSSRPTTDNNNNKNQISPLPSPSSSSSTNCSAFGI</sequence>
<evidence type="ECO:0000256" key="1">
    <source>
        <dbReference type="SAM" id="MobiDB-lite"/>
    </source>
</evidence>
<dbReference type="Proteomes" id="UP001497516">
    <property type="component" value="Chromosome 10"/>
</dbReference>
<protein>
    <submittedName>
        <fullName evidence="2">Uncharacterized protein</fullName>
    </submittedName>
</protein>
<gene>
    <name evidence="2" type="ORF">LTRI10_LOCUS7736</name>
</gene>